<gene>
    <name evidence="6" type="ORF">HYPDE_23548</name>
</gene>
<keyword evidence="2" id="KW-0238">DNA-binding</keyword>
<dbReference type="eggNOG" id="COG0664">
    <property type="taxonomic scope" value="Bacteria"/>
</dbReference>
<dbReference type="Proteomes" id="UP000005952">
    <property type="component" value="Chromosome"/>
</dbReference>
<evidence type="ECO:0000256" key="3">
    <source>
        <dbReference type="ARBA" id="ARBA00023163"/>
    </source>
</evidence>
<evidence type="ECO:0000259" key="5">
    <source>
        <dbReference type="PROSITE" id="PS51063"/>
    </source>
</evidence>
<evidence type="ECO:0000259" key="4">
    <source>
        <dbReference type="PROSITE" id="PS50042"/>
    </source>
</evidence>
<keyword evidence="7" id="KW-1185">Reference proteome</keyword>
<dbReference type="PANTHER" id="PTHR24567:SF74">
    <property type="entry name" value="HTH-TYPE TRANSCRIPTIONAL REGULATOR ARCR"/>
    <property type="match status" value="1"/>
</dbReference>
<dbReference type="SUPFAM" id="SSF51206">
    <property type="entry name" value="cAMP-binding domain-like"/>
    <property type="match status" value="1"/>
</dbReference>
<evidence type="ECO:0000256" key="2">
    <source>
        <dbReference type="ARBA" id="ARBA00023125"/>
    </source>
</evidence>
<evidence type="ECO:0000256" key="1">
    <source>
        <dbReference type="ARBA" id="ARBA00023015"/>
    </source>
</evidence>
<dbReference type="SMART" id="SM00100">
    <property type="entry name" value="cNMP"/>
    <property type="match status" value="1"/>
</dbReference>
<evidence type="ECO:0000313" key="7">
    <source>
        <dbReference type="Proteomes" id="UP000005952"/>
    </source>
</evidence>
<feature type="domain" description="Cyclic nucleotide-binding" evidence="4">
    <location>
        <begin position="20"/>
        <end position="140"/>
    </location>
</feature>
<keyword evidence="1" id="KW-0805">Transcription regulation</keyword>
<dbReference type="Pfam" id="PF13545">
    <property type="entry name" value="HTH_Crp_2"/>
    <property type="match status" value="1"/>
</dbReference>
<sequence length="237" mass="25550">MIAHTAVATLSDDLLAQLPYFTGLDRRILKEIARAVRRRTFAAGETILAEGKPCEGLYFVIQGQVRLTRGSAVGRGHVLRVLGPGATFNEVAVFDGGPNSDSAVAVGATTVGLIPKGNVIALIERDPQVAKAALQLMSSRQRALGNIVEDLALRDVTSRVARLLLGCMGQHMHVVEQAPDACASITHQEIASMVGSVREVVQRALKELERDGAIALERSRIRIRDQAKLEHRAHLSV</sequence>
<dbReference type="Gene3D" id="2.60.120.10">
    <property type="entry name" value="Jelly Rolls"/>
    <property type="match status" value="1"/>
</dbReference>
<dbReference type="InterPro" id="IPR036390">
    <property type="entry name" value="WH_DNA-bd_sf"/>
</dbReference>
<dbReference type="PROSITE" id="PS50042">
    <property type="entry name" value="CNMP_BINDING_3"/>
    <property type="match status" value="1"/>
</dbReference>
<dbReference type="PANTHER" id="PTHR24567">
    <property type="entry name" value="CRP FAMILY TRANSCRIPTIONAL REGULATORY PROTEIN"/>
    <property type="match status" value="1"/>
</dbReference>
<dbReference type="GO" id="GO:0005829">
    <property type="term" value="C:cytosol"/>
    <property type="evidence" value="ECO:0007669"/>
    <property type="project" value="TreeGrafter"/>
</dbReference>
<dbReference type="CDD" id="cd00038">
    <property type="entry name" value="CAP_ED"/>
    <property type="match status" value="1"/>
</dbReference>
<dbReference type="OrthoDB" id="3525895at2"/>
<reference evidence="6 7" key="1">
    <citation type="journal article" date="2013" name="Genome Announc.">
        <title>Genome sequences for three denitrifying bacterial strains isolated from a uranium- and nitrate-contaminated subsurface environment.</title>
        <authorList>
            <person name="Venkatramanan R."/>
            <person name="Prakash O."/>
            <person name="Woyke T."/>
            <person name="Chain P."/>
            <person name="Goodwin L.A."/>
            <person name="Watson D."/>
            <person name="Brooks S."/>
            <person name="Kostka J.E."/>
            <person name="Green S.J."/>
        </authorList>
    </citation>
    <scope>NUCLEOTIDE SEQUENCE [LARGE SCALE GENOMIC DNA]</scope>
    <source>
        <strain evidence="6 7">1NES1</strain>
    </source>
</reference>
<dbReference type="InterPro" id="IPR012318">
    <property type="entry name" value="HTH_CRP"/>
</dbReference>
<dbReference type="InterPro" id="IPR014710">
    <property type="entry name" value="RmlC-like_jellyroll"/>
</dbReference>
<dbReference type="PROSITE" id="PS51063">
    <property type="entry name" value="HTH_CRP_2"/>
    <property type="match status" value="1"/>
</dbReference>
<dbReference type="AlphaFoldDB" id="N0B776"/>
<keyword evidence="3" id="KW-0804">Transcription</keyword>
<proteinExistence type="predicted"/>
<dbReference type="EMBL" id="CP005587">
    <property type="protein sequence ID" value="AGK56396.1"/>
    <property type="molecule type" value="Genomic_DNA"/>
</dbReference>
<dbReference type="InterPro" id="IPR050397">
    <property type="entry name" value="Env_Response_Regulators"/>
</dbReference>
<evidence type="ECO:0000313" key="6">
    <source>
        <dbReference type="EMBL" id="AGK56396.1"/>
    </source>
</evidence>
<dbReference type="KEGG" id="hdt:HYPDE_23548"/>
<dbReference type="STRING" id="670307.HYPDE_23548"/>
<dbReference type="RefSeq" id="WP_015596434.1">
    <property type="nucleotide sequence ID" value="NC_021172.1"/>
</dbReference>
<feature type="domain" description="HTH crp-type" evidence="5">
    <location>
        <begin position="154"/>
        <end position="227"/>
    </location>
</feature>
<dbReference type="InterPro" id="IPR036388">
    <property type="entry name" value="WH-like_DNA-bd_sf"/>
</dbReference>
<dbReference type="GO" id="GO:0003677">
    <property type="term" value="F:DNA binding"/>
    <property type="evidence" value="ECO:0007669"/>
    <property type="project" value="UniProtKB-KW"/>
</dbReference>
<name>N0B776_9HYPH</name>
<dbReference type="HOGENOM" id="CLU_075053_3_2_5"/>
<dbReference type="GO" id="GO:0003700">
    <property type="term" value="F:DNA-binding transcription factor activity"/>
    <property type="evidence" value="ECO:0007669"/>
    <property type="project" value="TreeGrafter"/>
</dbReference>
<dbReference type="InterPro" id="IPR000595">
    <property type="entry name" value="cNMP-bd_dom"/>
</dbReference>
<dbReference type="InterPro" id="IPR018490">
    <property type="entry name" value="cNMP-bd_dom_sf"/>
</dbReference>
<dbReference type="Pfam" id="PF00027">
    <property type="entry name" value="cNMP_binding"/>
    <property type="match status" value="1"/>
</dbReference>
<accession>N0B776</accession>
<protein>
    <submittedName>
        <fullName evidence="6">CRP/FNR family transcriptional regulator</fullName>
    </submittedName>
</protein>
<dbReference type="SUPFAM" id="SSF46785">
    <property type="entry name" value="Winged helix' DNA-binding domain"/>
    <property type="match status" value="1"/>
</dbReference>
<dbReference type="SMART" id="SM00419">
    <property type="entry name" value="HTH_CRP"/>
    <property type="match status" value="1"/>
</dbReference>
<dbReference type="Gene3D" id="1.10.10.10">
    <property type="entry name" value="Winged helix-like DNA-binding domain superfamily/Winged helix DNA-binding domain"/>
    <property type="match status" value="1"/>
</dbReference>
<organism evidence="6 7">
    <name type="scientific">Hyphomicrobium denitrificans 1NES1</name>
    <dbReference type="NCBI Taxonomy" id="670307"/>
    <lineage>
        <taxon>Bacteria</taxon>
        <taxon>Pseudomonadati</taxon>
        <taxon>Pseudomonadota</taxon>
        <taxon>Alphaproteobacteria</taxon>
        <taxon>Hyphomicrobiales</taxon>
        <taxon>Hyphomicrobiaceae</taxon>
        <taxon>Hyphomicrobium</taxon>
    </lineage>
</organism>